<sequence>MADPKKRAIKPRQKSSLPIILALVALAALMGLLLWKFALAPREPAVSFQPPVATPPETAPPATTLRPEEGRPGLEAPPPSRDLISPEPAPPVNECALVSGQLADFFQELDRRDYIRARQEADGTQVILGRLIDRLLANPPVVSGETDSLFAILNNTAHFYRVLQRKDLLLIKDILDHEGTELEKIMALFYRWSQIAPDCPPTGIGIHLPLPATYEYAGFFLNTLGGRSYLFRRESRVRSLVKYYSTLILDRANDAGLNRHGLDIRPTINGLLAEMLPQQSLRMRDEYLATLNELQDKYQRQYGN</sequence>
<keyword evidence="2" id="KW-1133">Transmembrane helix</keyword>
<comment type="caution">
    <text evidence="3">The sequence shown here is derived from an EMBL/GenBank/DDBJ whole genome shotgun (WGS) entry which is preliminary data.</text>
</comment>
<dbReference type="EMBL" id="DSDS01000018">
    <property type="protein sequence ID" value="HET97259.1"/>
    <property type="molecule type" value="Genomic_DNA"/>
</dbReference>
<protein>
    <submittedName>
        <fullName evidence="3">Uncharacterized protein</fullName>
    </submittedName>
</protein>
<evidence type="ECO:0000256" key="2">
    <source>
        <dbReference type="SAM" id="Phobius"/>
    </source>
</evidence>
<gene>
    <name evidence="3" type="ORF">ENN98_00865</name>
</gene>
<organism evidence="3">
    <name type="scientific">Desulfurivibrio alkaliphilus</name>
    <dbReference type="NCBI Taxonomy" id="427923"/>
    <lineage>
        <taxon>Bacteria</taxon>
        <taxon>Pseudomonadati</taxon>
        <taxon>Thermodesulfobacteriota</taxon>
        <taxon>Desulfobulbia</taxon>
        <taxon>Desulfobulbales</taxon>
        <taxon>Desulfobulbaceae</taxon>
        <taxon>Desulfurivibrio</taxon>
    </lineage>
</organism>
<keyword evidence="2" id="KW-0812">Transmembrane</keyword>
<feature type="transmembrane region" description="Helical" evidence="2">
    <location>
        <begin position="20"/>
        <end position="39"/>
    </location>
</feature>
<name>A0A7C2XYB6_9BACT</name>
<accession>A0A7C2XYB6</accession>
<feature type="region of interest" description="Disordered" evidence="1">
    <location>
        <begin position="47"/>
        <end position="89"/>
    </location>
</feature>
<keyword evidence="2" id="KW-0472">Membrane</keyword>
<reference evidence="3" key="1">
    <citation type="journal article" date="2020" name="mSystems">
        <title>Genome- and Community-Level Interaction Insights into Carbon Utilization and Element Cycling Functions of Hydrothermarchaeota in Hydrothermal Sediment.</title>
        <authorList>
            <person name="Zhou Z."/>
            <person name="Liu Y."/>
            <person name="Xu W."/>
            <person name="Pan J."/>
            <person name="Luo Z.H."/>
            <person name="Li M."/>
        </authorList>
    </citation>
    <scope>NUCLEOTIDE SEQUENCE [LARGE SCALE GENOMIC DNA]</scope>
    <source>
        <strain evidence="3">SpSt-1224</strain>
    </source>
</reference>
<proteinExistence type="predicted"/>
<dbReference type="Proteomes" id="UP000885986">
    <property type="component" value="Unassembled WGS sequence"/>
</dbReference>
<dbReference type="AlphaFoldDB" id="A0A7C2XYB6"/>
<evidence type="ECO:0000313" key="3">
    <source>
        <dbReference type="EMBL" id="HET97259.1"/>
    </source>
</evidence>
<evidence type="ECO:0000256" key="1">
    <source>
        <dbReference type="SAM" id="MobiDB-lite"/>
    </source>
</evidence>